<organism evidence="3 4">
    <name type="scientific">Toxoplasma gondii MAS</name>
    <dbReference type="NCBI Taxonomy" id="943118"/>
    <lineage>
        <taxon>Eukaryota</taxon>
        <taxon>Sar</taxon>
        <taxon>Alveolata</taxon>
        <taxon>Apicomplexa</taxon>
        <taxon>Conoidasida</taxon>
        <taxon>Coccidia</taxon>
        <taxon>Eucoccidiorida</taxon>
        <taxon>Eimeriorina</taxon>
        <taxon>Sarcocystidae</taxon>
        <taxon>Toxoplasma</taxon>
    </lineage>
</organism>
<reference evidence="3 4" key="1">
    <citation type="submission" date="2014-04" db="EMBL/GenBank/DDBJ databases">
        <authorList>
            <person name="Sibley D."/>
            <person name="Venepally P."/>
            <person name="Karamycheva S."/>
            <person name="Hadjithomas M."/>
            <person name="Khan A."/>
            <person name="Brunk B."/>
            <person name="Roos D."/>
            <person name="Caler E."/>
            <person name="Lorenzi H."/>
        </authorList>
    </citation>
    <scope>NUCLEOTIDE SEQUENCE [LARGE SCALE GENOMIC DNA]</scope>
    <source>
        <strain evidence="3 4">MAS</strain>
    </source>
</reference>
<dbReference type="VEuPathDB" id="ToxoDB:TGMAS_204520"/>
<feature type="chain" id="PRO_5001813668" evidence="2">
    <location>
        <begin position="20"/>
        <end position="369"/>
    </location>
</feature>
<feature type="signal peptide" evidence="2">
    <location>
        <begin position="1"/>
        <end position="19"/>
    </location>
</feature>
<sequence>MRSALFLGTFFIGISAASARSAIGAGSVEPLEELQRLAAEYNDGRNQLDAPDALEKLQEAQRASQSFANRNFKENDVGDGLLPNNDEPWEEQSVDSSEDVEERALEQKTDFLAQRPQPEKAAVYRELQVFSTGSAGPEENGDEDERQNDPGQLNVDENQPDIERNEIPEDLDDHSEESENEETALGGNGFYAAQESDDKDPDVDVDNEVDGVGFMLEGKENELTDLEAPGNESTGSTEEESEEERILGKRRYYYAAPKKTQPPPKKIAAAPKKAPPVKVPLKVHEKKVVPPPKKVVRPAKKYVPVQKKAPPPKKVYAPPPKKVYAPPPKKVYAPPPKKVYAPPKKAYAPPPKKVSAPKKYVPVSKKGGY</sequence>
<evidence type="ECO:0000256" key="1">
    <source>
        <dbReference type="SAM" id="MobiDB-lite"/>
    </source>
</evidence>
<feature type="compositionally biased region" description="Acidic residues" evidence="1">
    <location>
        <begin position="168"/>
        <end position="182"/>
    </location>
</feature>
<feature type="compositionally biased region" description="Acidic residues" evidence="1">
    <location>
        <begin position="195"/>
        <end position="209"/>
    </location>
</feature>
<protein>
    <submittedName>
        <fullName evidence="3">Uncharacterized protein</fullName>
    </submittedName>
</protein>
<keyword evidence="2" id="KW-0732">Signal</keyword>
<gene>
    <name evidence="3" type="ORF">TGMAS_204520</name>
</gene>
<evidence type="ECO:0000256" key="2">
    <source>
        <dbReference type="SAM" id="SignalP"/>
    </source>
</evidence>
<name>A0A086PNW1_TOXGO</name>
<feature type="compositionally biased region" description="Pro residues" evidence="1">
    <location>
        <begin position="317"/>
        <end position="337"/>
    </location>
</feature>
<dbReference type="EMBL" id="AEXC02002838">
    <property type="protein sequence ID" value="KFH02043.1"/>
    <property type="molecule type" value="Genomic_DNA"/>
</dbReference>
<dbReference type="AlphaFoldDB" id="A0A086PNW1"/>
<feature type="region of interest" description="Disordered" evidence="1">
    <location>
        <begin position="58"/>
        <end position="369"/>
    </location>
</feature>
<evidence type="ECO:0000313" key="4">
    <source>
        <dbReference type="Proteomes" id="UP000028821"/>
    </source>
</evidence>
<proteinExistence type="predicted"/>
<accession>A0A086PNW1</accession>
<feature type="compositionally biased region" description="Low complexity" evidence="1">
    <location>
        <begin position="338"/>
        <end position="369"/>
    </location>
</feature>
<evidence type="ECO:0000313" key="3">
    <source>
        <dbReference type="EMBL" id="KFH02043.1"/>
    </source>
</evidence>
<dbReference type="Proteomes" id="UP000028821">
    <property type="component" value="Unassembled WGS sequence"/>
</dbReference>
<dbReference type="OrthoDB" id="333403at2759"/>
<feature type="compositionally biased region" description="Acidic residues" evidence="1">
    <location>
        <begin position="87"/>
        <end position="101"/>
    </location>
</feature>
<comment type="caution">
    <text evidence="3">The sequence shown here is derived from an EMBL/GenBank/DDBJ whole genome shotgun (WGS) entry which is preliminary data.</text>
</comment>